<dbReference type="GO" id="GO:0016757">
    <property type="term" value="F:glycosyltransferase activity"/>
    <property type="evidence" value="ECO:0007669"/>
    <property type="project" value="UniProtKB-KW"/>
</dbReference>
<dbReference type="Proteomes" id="UP000034299">
    <property type="component" value="Unassembled WGS sequence"/>
</dbReference>
<dbReference type="InterPro" id="IPR051910">
    <property type="entry name" value="ComF/GntX_DNA_util-trans"/>
</dbReference>
<dbReference type="PATRIC" id="fig|1619038.3.peg.155"/>
<sequence>MLGGAAQFGKKILAISRDLLFPVFCISCRTEGEWLCQPCLEKLQLEIKPQVFQHPYLSKVIALADYKNETVARLIHLLKYEYVEEIGEIFEKLIEEFIRQNAEIILNGRPSAIIPIPLHKKRYLERGFNQAEILAESWGRHLGVPILKNVLIRSRQTKTQVGLNGIERRSNLRGAFTLRQPLVNIDRVILVDDVFTTGSTMEEAARVLRSNGIKEVWGEVIARES</sequence>
<evidence type="ECO:0000313" key="4">
    <source>
        <dbReference type="Proteomes" id="UP000034299"/>
    </source>
</evidence>
<protein>
    <submittedName>
        <fullName evidence="3">Amidophosphoribosyltransferase family protein</fullName>
    </submittedName>
</protein>
<feature type="domain" description="Phosphoribosyltransferase" evidence="2">
    <location>
        <begin position="140"/>
        <end position="216"/>
    </location>
</feature>
<gene>
    <name evidence="3" type="ORF">UU69_C0006G0002</name>
</gene>
<reference evidence="3 4" key="1">
    <citation type="journal article" date="2015" name="Nature">
        <title>rRNA introns, odd ribosomes, and small enigmatic genomes across a large radiation of phyla.</title>
        <authorList>
            <person name="Brown C.T."/>
            <person name="Hug L.A."/>
            <person name="Thomas B.C."/>
            <person name="Sharon I."/>
            <person name="Castelle C.J."/>
            <person name="Singh A."/>
            <person name="Wilkins M.J."/>
            <person name="Williams K.H."/>
            <person name="Banfield J.F."/>
        </authorList>
    </citation>
    <scope>NUCLEOTIDE SEQUENCE [LARGE SCALE GENOMIC DNA]</scope>
</reference>
<name>A0A0G0WKP8_9BACT</name>
<dbReference type="Gene3D" id="3.40.50.2020">
    <property type="match status" value="1"/>
</dbReference>
<evidence type="ECO:0000313" key="3">
    <source>
        <dbReference type="EMBL" id="KKS13394.1"/>
    </source>
</evidence>
<dbReference type="PANTHER" id="PTHR47505">
    <property type="entry name" value="DNA UTILIZATION PROTEIN YHGH"/>
    <property type="match status" value="1"/>
</dbReference>
<comment type="caution">
    <text evidence="3">The sequence shown here is derived from an EMBL/GenBank/DDBJ whole genome shotgun (WGS) entry which is preliminary data.</text>
</comment>
<keyword evidence="3" id="KW-0328">Glycosyltransferase</keyword>
<dbReference type="Pfam" id="PF00156">
    <property type="entry name" value="Pribosyltran"/>
    <property type="match status" value="1"/>
</dbReference>
<dbReference type="SUPFAM" id="SSF53271">
    <property type="entry name" value="PRTase-like"/>
    <property type="match status" value="1"/>
</dbReference>
<dbReference type="AlphaFoldDB" id="A0A0G0WKP8"/>
<dbReference type="CDD" id="cd06223">
    <property type="entry name" value="PRTases_typeI"/>
    <property type="match status" value="1"/>
</dbReference>
<dbReference type="InterPro" id="IPR029057">
    <property type="entry name" value="PRTase-like"/>
</dbReference>
<organism evidence="3 4">
    <name type="scientific">Candidatus Magasanikbacteria bacterium GW2011_GWA2_41_55</name>
    <dbReference type="NCBI Taxonomy" id="1619038"/>
    <lineage>
        <taxon>Bacteria</taxon>
        <taxon>Candidatus Magasanikiibacteriota</taxon>
    </lineage>
</organism>
<comment type="similarity">
    <text evidence="1">Belongs to the ComF/GntX family.</text>
</comment>
<dbReference type="PANTHER" id="PTHR47505:SF1">
    <property type="entry name" value="DNA UTILIZATION PROTEIN YHGH"/>
    <property type="match status" value="1"/>
</dbReference>
<evidence type="ECO:0000259" key="2">
    <source>
        <dbReference type="Pfam" id="PF00156"/>
    </source>
</evidence>
<accession>A0A0G0WKP8</accession>
<keyword evidence="3" id="KW-0808">Transferase</keyword>
<dbReference type="InterPro" id="IPR000836">
    <property type="entry name" value="PRTase_dom"/>
</dbReference>
<dbReference type="EMBL" id="LCBP01000006">
    <property type="protein sequence ID" value="KKS13394.1"/>
    <property type="molecule type" value="Genomic_DNA"/>
</dbReference>
<evidence type="ECO:0000256" key="1">
    <source>
        <dbReference type="ARBA" id="ARBA00008007"/>
    </source>
</evidence>
<proteinExistence type="inferred from homology"/>